<evidence type="ECO:0000256" key="2">
    <source>
        <dbReference type="ARBA" id="ARBA00022670"/>
    </source>
</evidence>
<keyword evidence="9" id="KW-1185">Reference proteome</keyword>
<dbReference type="PANTHER" id="PTHR12606:SF1">
    <property type="entry name" value="UBIQUITIN-LIKE-SPECIFIC PROTEASE 1A"/>
    <property type="match status" value="1"/>
</dbReference>
<sequence>MGVLTSNRKLGDFYFSSNFLTSGYSPDSDYRPDLRSLKKPRISSMHLNQDKIPISPDDSSKSSVSRIRQYPEPTQRFRREIHAPCRKPKFSLASIFRRETRAQENPHEIFLNYQYEQTKTLAFDTFGHWKKDNEVIDLETKCSTDVISDDSSVEELEIIEIPATPVKRSPMARGDAILLEKYAKFTDNRLQASSLAVSGYTDHKLMVDDVGKMMESMSVNHGVDLGMPAHRKLYESAEKRNSKLDYLASEIKKRLILLPKPGKKPEDEFREPFAPLTNEEEDEVSFAFSNSKRRKILVTHQNSNIEITGQILQCLIPGAWLNDEVINVYLELLKEREQREPKKFLKCHFFNTFFYKKLISGINGYDFKAVRRWTSQRKIGYSLLECDKIFVPIHKEIHWCLAVINKKDKKFQYLDSLKGMDDQVLQVLARYYVDEVKDKSAKDINVSSWKLEYVHDLPEQKNGSDCGMFMIKYADFYSRGLGTYALFPEKNSQGDPQVESRVNLKKRHEIDIALWDKCGSRDQLIHLKGGMKLKKDCKCGLSMLINSSDPVVASTNILVCFDWICSRYPCADT</sequence>
<evidence type="ECO:0000256" key="6">
    <source>
        <dbReference type="SAM" id="MobiDB-lite"/>
    </source>
</evidence>
<dbReference type="OMA" id="SWKLEYV"/>
<evidence type="ECO:0000313" key="8">
    <source>
        <dbReference type="EMBL" id="OVA02654.1"/>
    </source>
</evidence>
<reference evidence="8 9" key="1">
    <citation type="journal article" date="2017" name="Mol. Plant">
        <title>The Genome of Medicinal Plant Macleaya cordata Provides New Insights into Benzylisoquinoline Alkaloids Metabolism.</title>
        <authorList>
            <person name="Liu X."/>
            <person name="Liu Y."/>
            <person name="Huang P."/>
            <person name="Ma Y."/>
            <person name="Qing Z."/>
            <person name="Tang Q."/>
            <person name="Cao H."/>
            <person name="Cheng P."/>
            <person name="Zheng Y."/>
            <person name="Yuan Z."/>
            <person name="Zhou Y."/>
            <person name="Liu J."/>
            <person name="Tang Z."/>
            <person name="Zhuo Y."/>
            <person name="Zhang Y."/>
            <person name="Yu L."/>
            <person name="Huang J."/>
            <person name="Yang P."/>
            <person name="Peng Q."/>
            <person name="Zhang J."/>
            <person name="Jiang W."/>
            <person name="Zhang Z."/>
            <person name="Lin K."/>
            <person name="Ro D.K."/>
            <person name="Chen X."/>
            <person name="Xiong X."/>
            <person name="Shang Y."/>
            <person name="Huang S."/>
            <person name="Zeng J."/>
        </authorList>
    </citation>
    <scope>NUCLEOTIDE SEQUENCE [LARGE SCALE GENOMIC DNA]</scope>
    <source>
        <strain evidence="9">cv. BLH2017</strain>
        <tissue evidence="8">Root</tissue>
    </source>
</reference>
<protein>
    <submittedName>
        <fullName evidence="8">Peptidase C48</fullName>
    </submittedName>
</protein>
<keyword evidence="2" id="KW-0645">Protease</keyword>
<dbReference type="OrthoDB" id="1939479at2759"/>
<organism evidence="8 9">
    <name type="scientific">Macleaya cordata</name>
    <name type="common">Five-seeded plume-poppy</name>
    <name type="synonym">Bocconia cordata</name>
    <dbReference type="NCBI Taxonomy" id="56857"/>
    <lineage>
        <taxon>Eukaryota</taxon>
        <taxon>Viridiplantae</taxon>
        <taxon>Streptophyta</taxon>
        <taxon>Embryophyta</taxon>
        <taxon>Tracheophyta</taxon>
        <taxon>Spermatophyta</taxon>
        <taxon>Magnoliopsida</taxon>
        <taxon>Ranunculales</taxon>
        <taxon>Papaveraceae</taxon>
        <taxon>Papaveroideae</taxon>
        <taxon>Macleaya</taxon>
    </lineage>
</organism>
<dbReference type="GO" id="GO:0005634">
    <property type="term" value="C:nucleus"/>
    <property type="evidence" value="ECO:0007669"/>
    <property type="project" value="TreeGrafter"/>
</dbReference>
<evidence type="ECO:0000313" key="9">
    <source>
        <dbReference type="Proteomes" id="UP000195402"/>
    </source>
</evidence>
<dbReference type="FunFam" id="3.40.395.10:FF:000005">
    <property type="entry name" value="Ubiquitin-like-specific protease ESD4"/>
    <property type="match status" value="1"/>
</dbReference>
<evidence type="ECO:0000259" key="7">
    <source>
        <dbReference type="PROSITE" id="PS50600"/>
    </source>
</evidence>
<dbReference type="GO" id="GO:0006508">
    <property type="term" value="P:proteolysis"/>
    <property type="evidence" value="ECO:0007669"/>
    <property type="project" value="UniProtKB-KW"/>
</dbReference>
<dbReference type="InterPro" id="IPR003653">
    <property type="entry name" value="Peptidase_C48_C"/>
</dbReference>
<dbReference type="GO" id="GO:0016926">
    <property type="term" value="P:protein desumoylation"/>
    <property type="evidence" value="ECO:0007669"/>
    <property type="project" value="TreeGrafter"/>
</dbReference>
<dbReference type="Pfam" id="PF02902">
    <property type="entry name" value="Peptidase_C48"/>
    <property type="match status" value="1"/>
</dbReference>
<dbReference type="AlphaFoldDB" id="A0A200PWS8"/>
<dbReference type="InParanoid" id="A0A200PWS8"/>
<feature type="compositionally biased region" description="Low complexity" evidence="6">
    <location>
        <begin position="50"/>
        <end position="63"/>
    </location>
</feature>
<comment type="caution">
    <text evidence="8">The sequence shown here is derived from an EMBL/GenBank/DDBJ whole genome shotgun (WGS) entry which is preliminary data.</text>
</comment>
<dbReference type="STRING" id="56857.A0A200PWS8"/>
<feature type="domain" description="Ubiquitin-like protease family profile" evidence="7">
    <location>
        <begin position="305"/>
        <end position="477"/>
    </location>
</feature>
<accession>A0A200PWS8</accession>
<keyword evidence="3" id="KW-0833">Ubl conjugation pathway</keyword>
<dbReference type="Proteomes" id="UP000195402">
    <property type="component" value="Unassembled WGS sequence"/>
</dbReference>
<feature type="region of interest" description="Disordered" evidence="6">
    <location>
        <begin position="45"/>
        <end position="66"/>
    </location>
</feature>
<evidence type="ECO:0000256" key="5">
    <source>
        <dbReference type="ARBA" id="ARBA00022807"/>
    </source>
</evidence>
<dbReference type="SUPFAM" id="SSF54001">
    <property type="entry name" value="Cysteine proteinases"/>
    <property type="match status" value="1"/>
</dbReference>
<keyword evidence="5" id="KW-0788">Thiol protease</keyword>
<dbReference type="GO" id="GO:0016929">
    <property type="term" value="F:deSUMOylase activity"/>
    <property type="evidence" value="ECO:0007669"/>
    <property type="project" value="TreeGrafter"/>
</dbReference>
<dbReference type="EMBL" id="MVGT01003949">
    <property type="protein sequence ID" value="OVA02654.1"/>
    <property type="molecule type" value="Genomic_DNA"/>
</dbReference>
<comment type="similarity">
    <text evidence="1">Belongs to the peptidase C48 family.</text>
</comment>
<keyword evidence="4" id="KW-0378">Hydrolase</keyword>
<evidence type="ECO:0000256" key="3">
    <source>
        <dbReference type="ARBA" id="ARBA00022786"/>
    </source>
</evidence>
<dbReference type="FunCoup" id="A0A200PWS8">
    <property type="interactions" value="703"/>
</dbReference>
<gene>
    <name evidence="8" type="ORF">BVC80_9091g166</name>
</gene>
<name>A0A200PWS8_MACCD</name>
<dbReference type="Gene3D" id="3.40.395.10">
    <property type="entry name" value="Adenoviral Proteinase, Chain A"/>
    <property type="match status" value="1"/>
</dbReference>
<dbReference type="PROSITE" id="PS50600">
    <property type="entry name" value="ULP_PROTEASE"/>
    <property type="match status" value="1"/>
</dbReference>
<evidence type="ECO:0000256" key="4">
    <source>
        <dbReference type="ARBA" id="ARBA00022801"/>
    </source>
</evidence>
<proteinExistence type="inferred from homology"/>
<dbReference type="InterPro" id="IPR038765">
    <property type="entry name" value="Papain-like_cys_pep_sf"/>
</dbReference>
<evidence type="ECO:0000256" key="1">
    <source>
        <dbReference type="ARBA" id="ARBA00005234"/>
    </source>
</evidence>
<dbReference type="PANTHER" id="PTHR12606">
    <property type="entry name" value="SENTRIN/SUMO-SPECIFIC PROTEASE"/>
    <property type="match status" value="1"/>
</dbReference>